<sequence>MHLSFRFRVVPFIAAAIVAAIGISLGQWQTRRGDEKQAIENLLLARQSAPVLQLEQVPTDAAEIAFRRVRLHGSFEREWPVYLDNRPYDGRAGFYLAMPFRMAASGQHVLVLRGWLPRDVADRTRLPAVDTPAGETEIEGVVRTGIGRVMQLGQPEALRPGAIVQNLDPAELSAASDLALPALVIEQTGAAQDGLVRDWPRPSSGIDKHRGYAFQWYGLAALACVFFVVTGFGRGRKQEA</sequence>
<keyword evidence="6" id="KW-1003">Cell membrane</keyword>
<evidence type="ECO:0000313" key="7">
    <source>
        <dbReference type="EMBL" id="GGC06933.1"/>
    </source>
</evidence>
<organism evidence="7 8">
    <name type="scientific">Oxalicibacterium flavum</name>
    <dbReference type="NCBI Taxonomy" id="179467"/>
    <lineage>
        <taxon>Bacteria</taxon>
        <taxon>Pseudomonadati</taxon>
        <taxon>Pseudomonadota</taxon>
        <taxon>Betaproteobacteria</taxon>
        <taxon>Burkholderiales</taxon>
        <taxon>Oxalobacteraceae</taxon>
        <taxon>Oxalicibacterium</taxon>
    </lineage>
</organism>
<comment type="caution">
    <text evidence="7">The sequence shown here is derived from an EMBL/GenBank/DDBJ whole genome shotgun (WGS) entry which is preliminary data.</text>
</comment>
<evidence type="ECO:0000313" key="8">
    <source>
        <dbReference type="Proteomes" id="UP000620266"/>
    </source>
</evidence>
<evidence type="ECO:0000256" key="6">
    <source>
        <dbReference type="RuleBase" id="RU363076"/>
    </source>
</evidence>
<evidence type="ECO:0000256" key="4">
    <source>
        <dbReference type="ARBA" id="ARBA00022989"/>
    </source>
</evidence>
<evidence type="ECO:0000256" key="1">
    <source>
        <dbReference type="ARBA" id="ARBA00004370"/>
    </source>
</evidence>
<dbReference type="AlphaFoldDB" id="A0A8J2UQA1"/>
<dbReference type="PROSITE" id="PS50895">
    <property type="entry name" value="SURF1"/>
    <property type="match status" value="1"/>
</dbReference>
<keyword evidence="3 6" id="KW-0812">Transmembrane</keyword>
<keyword evidence="8" id="KW-1185">Reference proteome</keyword>
<proteinExistence type="inferred from homology"/>
<gene>
    <name evidence="7" type="ORF">GCM10007205_15210</name>
</gene>
<comment type="subcellular location">
    <subcellularLocation>
        <location evidence="6">Cell membrane</location>
        <topology evidence="6">Multi-pass membrane protein</topology>
    </subcellularLocation>
    <subcellularLocation>
        <location evidence="1">Membrane</location>
    </subcellularLocation>
</comment>
<name>A0A8J2UQA1_9BURK</name>
<reference evidence="7" key="1">
    <citation type="journal article" date="2014" name="Int. J. Syst. Evol. Microbiol.">
        <title>Complete genome sequence of Corynebacterium casei LMG S-19264T (=DSM 44701T), isolated from a smear-ripened cheese.</title>
        <authorList>
            <consortium name="US DOE Joint Genome Institute (JGI-PGF)"/>
            <person name="Walter F."/>
            <person name="Albersmeier A."/>
            <person name="Kalinowski J."/>
            <person name="Ruckert C."/>
        </authorList>
    </citation>
    <scope>NUCLEOTIDE SEQUENCE</scope>
    <source>
        <strain evidence="7">CCM 7086</strain>
    </source>
</reference>
<feature type="transmembrane region" description="Helical" evidence="6">
    <location>
        <begin position="214"/>
        <end position="233"/>
    </location>
</feature>
<dbReference type="EMBL" id="BMCG01000003">
    <property type="protein sequence ID" value="GGC06933.1"/>
    <property type="molecule type" value="Genomic_DNA"/>
</dbReference>
<dbReference type="RefSeq" id="WP_188395627.1">
    <property type="nucleotide sequence ID" value="NZ_BMCG01000003.1"/>
</dbReference>
<keyword evidence="5 6" id="KW-0472">Membrane</keyword>
<dbReference type="InterPro" id="IPR045214">
    <property type="entry name" value="Surf1/Surf4"/>
</dbReference>
<dbReference type="InterPro" id="IPR002994">
    <property type="entry name" value="Surf1/Shy1"/>
</dbReference>
<dbReference type="Pfam" id="PF02104">
    <property type="entry name" value="SURF1"/>
    <property type="match status" value="1"/>
</dbReference>
<keyword evidence="4 6" id="KW-1133">Transmembrane helix</keyword>
<evidence type="ECO:0000256" key="5">
    <source>
        <dbReference type="ARBA" id="ARBA00023136"/>
    </source>
</evidence>
<dbReference type="PANTHER" id="PTHR23427:SF2">
    <property type="entry name" value="SURFEIT LOCUS PROTEIN 1"/>
    <property type="match status" value="1"/>
</dbReference>
<dbReference type="PANTHER" id="PTHR23427">
    <property type="entry name" value="SURFEIT LOCUS PROTEIN"/>
    <property type="match status" value="1"/>
</dbReference>
<dbReference type="GO" id="GO:0005886">
    <property type="term" value="C:plasma membrane"/>
    <property type="evidence" value="ECO:0007669"/>
    <property type="project" value="UniProtKB-SubCell"/>
</dbReference>
<reference evidence="7" key="2">
    <citation type="submission" date="2020-09" db="EMBL/GenBank/DDBJ databases">
        <authorList>
            <person name="Sun Q."/>
            <person name="Sedlacek I."/>
        </authorList>
    </citation>
    <scope>NUCLEOTIDE SEQUENCE</scope>
    <source>
        <strain evidence="7">CCM 7086</strain>
    </source>
</reference>
<dbReference type="Proteomes" id="UP000620266">
    <property type="component" value="Unassembled WGS sequence"/>
</dbReference>
<comment type="similarity">
    <text evidence="2 6">Belongs to the SURF1 family.</text>
</comment>
<protein>
    <recommendedName>
        <fullName evidence="6">SURF1-like protein</fullName>
    </recommendedName>
</protein>
<evidence type="ECO:0000256" key="3">
    <source>
        <dbReference type="ARBA" id="ARBA00022692"/>
    </source>
</evidence>
<accession>A0A8J2UQA1</accession>
<dbReference type="CDD" id="cd06662">
    <property type="entry name" value="SURF1"/>
    <property type="match status" value="1"/>
</dbReference>
<evidence type="ECO:0000256" key="2">
    <source>
        <dbReference type="ARBA" id="ARBA00007165"/>
    </source>
</evidence>
<comment type="caution">
    <text evidence="6">Lacks conserved residue(s) required for the propagation of feature annotation.</text>
</comment>